<gene>
    <name evidence="1" type="ORF">DHETER_LOCUS11143</name>
</gene>
<accession>A0ACA9P231</accession>
<protein>
    <submittedName>
        <fullName evidence="1">4169_t:CDS:1</fullName>
    </submittedName>
</protein>
<organism evidence="1 2">
    <name type="scientific">Dentiscutata heterogama</name>
    <dbReference type="NCBI Taxonomy" id="1316150"/>
    <lineage>
        <taxon>Eukaryota</taxon>
        <taxon>Fungi</taxon>
        <taxon>Fungi incertae sedis</taxon>
        <taxon>Mucoromycota</taxon>
        <taxon>Glomeromycotina</taxon>
        <taxon>Glomeromycetes</taxon>
        <taxon>Diversisporales</taxon>
        <taxon>Gigasporaceae</taxon>
        <taxon>Dentiscutata</taxon>
    </lineage>
</organism>
<keyword evidence="2" id="KW-1185">Reference proteome</keyword>
<evidence type="ECO:0000313" key="1">
    <source>
        <dbReference type="EMBL" id="CAG8688771.1"/>
    </source>
</evidence>
<name>A0ACA9P231_9GLOM</name>
<reference evidence="1" key="1">
    <citation type="submission" date="2021-06" db="EMBL/GenBank/DDBJ databases">
        <authorList>
            <person name="Kallberg Y."/>
            <person name="Tangrot J."/>
            <person name="Rosling A."/>
        </authorList>
    </citation>
    <scope>NUCLEOTIDE SEQUENCE</scope>
    <source>
        <strain evidence="1">IL203A</strain>
    </source>
</reference>
<comment type="caution">
    <text evidence="1">The sequence shown here is derived from an EMBL/GenBank/DDBJ whole genome shotgun (WGS) entry which is preliminary data.</text>
</comment>
<dbReference type="Proteomes" id="UP000789702">
    <property type="component" value="Unassembled WGS sequence"/>
</dbReference>
<proteinExistence type="predicted"/>
<evidence type="ECO:0000313" key="2">
    <source>
        <dbReference type="Proteomes" id="UP000789702"/>
    </source>
</evidence>
<dbReference type="EMBL" id="CAJVPU010023537">
    <property type="protein sequence ID" value="CAG8688771.1"/>
    <property type="molecule type" value="Genomic_DNA"/>
</dbReference>
<sequence length="345" mass="41402">MTRKNRTPKEFLLTILNEHLKFLKRTKEKIPKKYHKDIETQEERTKDYHARVTKKEFIDCDTLKNAFEKEKGAFNRKIDNLKREIRRLNGVIRRKDKEIEILKSDNSEKDNQIEELETKMKNLLFENSNLTKQIYKSDPWKILPLELLYEICSYLSPKDLFSFMKVEKFLYNILISNSGIWKISRQRQPNQNHECPRNMTEQQYCFLNFINICQICNQPDDSALILELKIKICKPCRVRTPTLISRLTLEESDFPSELLSAMHSVDYQQLQGNYLDHSTRKLSLTSHLVHYLKKEVDSTKNEYLRVPENGKQEWLNKRTKIIREYYNNILKIKHPTIEDRYLLPQ</sequence>